<keyword evidence="4" id="KW-1185">Reference proteome</keyword>
<gene>
    <name evidence="3" type="ORF">IW261DRAFT_1556343</name>
</gene>
<keyword evidence="1" id="KW-0472">Membrane</keyword>
<protein>
    <recommendedName>
        <fullName evidence="2">DUF6535 domain-containing protein</fullName>
    </recommendedName>
</protein>
<feature type="transmembrane region" description="Helical" evidence="1">
    <location>
        <begin position="239"/>
        <end position="260"/>
    </location>
</feature>
<evidence type="ECO:0000313" key="3">
    <source>
        <dbReference type="EMBL" id="KAK0491191.1"/>
    </source>
</evidence>
<accession>A0AA39PVH9</accession>
<reference evidence="3" key="1">
    <citation type="submission" date="2023-06" db="EMBL/GenBank/DDBJ databases">
        <authorList>
            <consortium name="Lawrence Berkeley National Laboratory"/>
            <person name="Ahrendt S."/>
            <person name="Sahu N."/>
            <person name="Indic B."/>
            <person name="Wong-Bajracharya J."/>
            <person name="Merenyi Z."/>
            <person name="Ke H.-M."/>
            <person name="Monk M."/>
            <person name="Kocsube S."/>
            <person name="Drula E."/>
            <person name="Lipzen A."/>
            <person name="Balint B."/>
            <person name="Henrissat B."/>
            <person name="Andreopoulos B."/>
            <person name="Martin F.M."/>
            <person name="Harder C.B."/>
            <person name="Rigling D."/>
            <person name="Ford K.L."/>
            <person name="Foster G.D."/>
            <person name="Pangilinan J."/>
            <person name="Papanicolaou A."/>
            <person name="Barry K."/>
            <person name="LaButti K."/>
            <person name="Viragh M."/>
            <person name="Koriabine M."/>
            <person name="Yan M."/>
            <person name="Riley R."/>
            <person name="Champramary S."/>
            <person name="Plett K.L."/>
            <person name="Tsai I.J."/>
            <person name="Slot J."/>
            <person name="Sipos G."/>
            <person name="Plett J."/>
            <person name="Nagy L.G."/>
            <person name="Grigoriev I.V."/>
        </authorList>
    </citation>
    <scope>NUCLEOTIDE SEQUENCE</scope>
    <source>
        <strain evidence="3">ICMP 16352</strain>
    </source>
</reference>
<keyword evidence="1" id="KW-0812">Transmembrane</keyword>
<name>A0AA39PVH9_9AGAR</name>
<comment type="caution">
    <text evidence="3">The sequence shown here is derived from an EMBL/GenBank/DDBJ whole genome shotgun (WGS) entry which is preliminary data.</text>
</comment>
<dbReference type="Proteomes" id="UP001175227">
    <property type="component" value="Unassembled WGS sequence"/>
</dbReference>
<feature type="transmembrane region" description="Helical" evidence="1">
    <location>
        <begin position="111"/>
        <end position="134"/>
    </location>
</feature>
<keyword evidence="1" id="KW-1133">Transmembrane helix</keyword>
<dbReference type="EMBL" id="JAUEPR010000001">
    <property type="protein sequence ID" value="KAK0491191.1"/>
    <property type="molecule type" value="Genomic_DNA"/>
</dbReference>
<evidence type="ECO:0000256" key="1">
    <source>
        <dbReference type="SAM" id="Phobius"/>
    </source>
</evidence>
<dbReference type="AlphaFoldDB" id="A0AA39PVH9"/>
<dbReference type="InterPro" id="IPR045338">
    <property type="entry name" value="DUF6535"/>
</dbReference>
<evidence type="ECO:0000313" key="4">
    <source>
        <dbReference type="Proteomes" id="UP001175227"/>
    </source>
</evidence>
<feature type="transmembrane region" description="Helical" evidence="1">
    <location>
        <begin position="146"/>
        <end position="165"/>
    </location>
</feature>
<evidence type="ECO:0000259" key="2">
    <source>
        <dbReference type="Pfam" id="PF20153"/>
    </source>
</evidence>
<feature type="domain" description="DUF6535" evidence="2">
    <location>
        <begin position="136"/>
        <end position="238"/>
    </location>
</feature>
<proteinExistence type="predicted"/>
<sequence>MSFQHCMPQPHYSSPPVKIHEIPSKIIEHERDLRLLTTIEDKPDPSDIVAANTPDVALPPQLQVPDCSGQSEDSLHFQNKDVRLDLLRRYARTAHLYDKARFELWHKRLDLQLLFAGIFSAIILPLIAETYSFLSEPGPPAYAIRINVFLAISLVISITTAVFSLHCKQWMDGYDVDLLLRCEAADELETLVHACRIHQYRFQALVHYRFPSIVGMGAMLIYASISCFSIALVDFFWHLYRPIGIMLVGLIGVILLLHIFTSLQPCLSSASPFKSPLSYLLVNLWLGALDGQPAMNGKSEQRENLDVEGMKRHLDNAIAHWSMSGALQRPMGYP</sequence>
<feature type="transmembrane region" description="Helical" evidence="1">
    <location>
        <begin position="210"/>
        <end position="233"/>
    </location>
</feature>
<organism evidence="3 4">
    <name type="scientific">Armillaria novae-zelandiae</name>
    <dbReference type="NCBI Taxonomy" id="153914"/>
    <lineage>
        <taxon>Eukaryota</taxon>
        <taxon>Fungi</taxon>
        <taxon>Dikarya</taxon>
        <taxon>Basidiomycota</taxon>
        <taxon>Agaricomycotina</taxon>
        <taxon>Agaricomycetes</taxon>
        <taxon>Agaricomycetidae</taxon>
        <taxon>Agaricales</taxon>
        <taxon>Marasmiineae</taxon>
        <taxon>Physalacriaceae</taxon>
        <taxon>Armillaria</taxon>
    </lineage>
</organism>
<dbReference type="Pfam" id="PF20153">
    <property type="entry name" value="DUF6535"/>
    <property type="match status" value="1"/>
</dbReference>